<proteinExistence type="predicted"/>
<dbReference type="AlphaFoldDB" id="A0AAV1E0B3"/>
<dbReference type="Proteomes" id="UP001161247">
    <property type="component" value="Chromosome 7"/>
</dbReference>
<reference evidence="2" key="1">
    <citation type="submission" date="2023-03" db="EMBL/GenBank/DDBJ databases">
        <authorList>
            <person name="Julca I."/>
        </authorList>
    </citation>
    <scope>NUCLEOTIDE SEQUENCE</scope>
</reference>
<dbReference type="PANTHER" id="PTHR35735">
    <property type="entry name" value="PROTEIN NIM1-INTERACTING 2"/>
    <property type="match status" value="1"/>
</dbReference>
<dbReference type="InterPro" id="IPR034577">
    <property type="entry name" value="NIMIN-2"/>
</dbReference>
<protein>
    <submittedName>
        <fullName evidence="2">OLC1v1014214C1</fullName>
    </submittedName>
</protein>
<sequence length="124" mass="13806">MEREKKRKRADHNHQRQVNGVGELRRKEKDEVPAPAPATMPVQPSEEEVEEFFTILRRMNVAIKYFDKGGTGRGGVNANGDGGKRMGPEISQVEGLKIGRERKIAENGGPKIGLDLNLMPESEI</sequence>
<gene>
    <name evidence="2" type="ORF">OLC1_LOCUS20560</name>
</gene>
<evidence type="ECO:0000256" key="1">
    <source>
        <dbReference type="SAM" id="MobiDB-lite"/>
    </source>
</evidence>
<organism evidence="2 3">
    <name type="scientific">Oldenlandia corymbosa var. corymbosa</name>
    <dbReference type="NCBI Taxonomy" id="529605"/>
    <lineage>
        <taxon>Eukaryota</taxon>
        <taxon>Viridiplantae</taxon>
        <taxon>Streptophyta</taxon>
        <taxon>Embryophyta</taxon>
        <taxon>Tracheophyta</taxon>
        <taxon>Spermatophyta</taxon>
        <taxon>Magnoliopsida</taxon>
        <taxon>eudicotyledons</taxon>
        <taxon>Gunneridae</taxon>
        <taxon>Pentapetalae</taxon>
        <taxon>asterids</taxon>
        <taxon>lamiids</taxon>
        <taxon>Gentianales</taxon>
        <taxon>Rubiaceae</taxon>
        <taxon>Rubioideae</taxon>
        <taxon>Spermacoceae</taxon>
        <taxon>Hedyotis-Oldenlandia complex</taxon>
        <taxon>Oldenlandia</taxon>
    </lineage>
</organism>
<dbReference type="EMBL" id="OX459124">
    <property type="protein sequence ID" value="CAI9113585.1"/>
    <property type="molecule type" value="Genomic_DNA"/>
</dbReference>
<keyword evidence="3" id="KW-1185">Reference proteome</keyword>
<feature type="compositionally biased region" description="Basic residues" evidence="1">
    <location>
        <begin position="1"/>
        <end position="11"/>
    </location>
</feature>
<name>A0AAV1E0B3_OLDCO</name>
<feature type="compositionally biased region" description="Basic and acidic residues" evidence="1">
    <location>
        <begin position="23"/>
        <end position="32"/>
    </location>
</feature>
<feature type="compositionally biased region" description="Gly residues" evidence="1">
    <location>
        <begin position="69"/>
        <end position="81"/>
    </location>
</feature>
<evidence type="ECO:0000313" key="2">
    <source>
        <dbReference type="EMBL" id="CAI9113585.1"/>
    </source>
</evidence>
<accession>A0AAV1E0B3</accession>
<feature type="region of interest" description="Disordered" evidence="1">
    <location>
        <begin position="1"/>
        <end position="46"/>
    </location>
</feature>
<feature type="region of interest" description="Disordered" evidence="1">
    <location>
        <begin position="67"/>
        <end position="89"/>
    </location>
</feature>
<dbReference type="GO" id="GO:0010112">
    <property type="term" value="P:regulation of systemic acquired resistance"/>
    <property type="evidence" value="ECO:0007669"/>
    <property type="project" value="InterPro"/>
</dbReference>
<evidence type="ECO:0000313" key="3">
    <source>
        <dbReference type="Proteomes" id="UP001161247"/>
    </source>
</evidence>
<dbReference type="PANTHER" id="PTHR35735:SF5">
    <property type="entry name" value="PROTEIN NIM1-INTERACTING 2"/>
    <property type="match status" value="1"/>
</dbReference>